<evidence type="ECO:0000313" key="2">
    <source>
        <dbReference type="EMBL" id="KAK4241493.1"/>
    </source>
</evidence>
<protein>
    <submittedName>
        <fullName evidence="2">Uncharacterized protein</fullName>
    </submittedName>
</protein>
<gene>
    <name evidence="2" type="ORF">C8A03DRAFT_41106</name>
</gene>
<evidence type="ECO:0000313" key="3">
    <source>
        <dbReference type="Proteomes" id="UP001303760"/>
    </source>
</evidence>
<comment type="caution">
    <text evidence="2">The sequence shown here is derived from an EMBL/GenBank/DDBJ whole genome shotgun (WGS) entry which is preliminary data.</text>
</comment>
<organism evidence="2 3">
    <name type="scientific">Achaetomium macrosporum</name>
    <dbReference type="NCBI Taxonomy" id="79813"/>
    <lineage>
        <taxon>Eukaryota</taxon>
        <taxon>Fungi</taxon>
        <taxon>Dikarya</taxon>
        <taxon>Ascomycota</taxon>
        <taxon>Pezizomycotina</taxon>
        <taxon>Sordariomycetes</taxon>
        <taxon>Sordariomycetidae</taxon>
        <taxon>Sordariales</taxon>
        <taxon>Chaetomiaceae</taxon>
        <taxon>Achaetomium</taxon>
    </lineage>
</organism>
<reference evidence="2" key="2">
    <citation type="submission" date="2023-05" db="EMBL/GenBank/DDBJ databases">
        <authorList>
            <consortium name="Lawrence Berkeley National Laboratory"/>
            <person name="Steindorff A."/>
            <person name="Hensen N."/>
            <person name="Bonometti L."/>
            <person name="Westerberg I."/>
            <person name="Brannstrom I.O."/>
            <person name="Guillou S."/>
            <person name="Cros-Aarteil S."/>
            <person name="Calhoun S."/>
            <person name="Haridas S."/>
            <person name="Kuo A."/>
            <person name="Mondo S."/>
            <person name="Pangilinan J."/>
            <person name="Riley R."/>
            <person name="Labutti K."/>
            <person name="Andreopoulos B."/>
            <person name="Lipzen A."/>
            <person name="Chen C."/>
            <person name="Yanf M."/>
            <person name="Daum C."/>
            <person name="Ng V."/>
            <person name="Clum A."/>
            <person name="Ohm R."/>
            <person name="Martin F."/>
            <person name="Silar P."/>
            <person name="Natvig D."/>
            <person name="Lalanne C."/>
            <person name="Gautier V."/>
            <person name="Ament-Velasquez S.L."/>
            <person name="Kruys A."/>
            <person name="Hutchinson M.I."/>
            <person name="Powell A.J."/>
            <person name="Barry K."/>
            <person name="Miller A.N."/>
            <person name="Grigoriev I.V."/>
            <person name="Debuchy R."/>
            <person name="Gladieux P."/>
            <person name="Thoren M.H."/>
            <person name="Johannesson H."/>
        </authorList>
    </citation>
    <scope>NUCLEOTIDE SEQUENCE</scope>
    <source>
        <strain evidence="2">CBS 532.94</strain>
    </source>
</reference>
<proteinExistence type="predicted"/>
<dbReference type="PANTHER" id="PTHR36681">
    <property type="entry name" value="NUCLEAR GTPASE, GERMINAL CENTER-ASSOCIATED, TANDEM DUPLICATE 3"/>
    <property type="match status" value="1"/>
</dbReference>
<feature type="coiled-coil region" evidence="1">
    <location>
        <begin position="366"/>
        <end position="393"/>
    </location>
</feature>
<dbReference type="SUPFAM" id="SSF52540">
    <property type="entry name" value="P-loop containing nucleoside triphosphate hydrolases"/>
    <property type="match status" value="1"/>
</dbReference>
<dbReference type="PANTHER" id="PTHR36681:SF3">
    <property type="entry name" value="NUCLEAR GTPASE, GERMINAL CENTER-ASSOCIATED, TANDEM DUPLICATE 3"/>
    <property type="match status" value="1"/>
</dbReference>
<reference evidence="2" key="1">
    <citation type="journal article" date="2023" name="Mol. Phylogenet. Evol.">
        <title>Genome-scale phylogeny and comparative genomics of the fungal order Sordariales.</title>
        <authorList>
            <person name="Hensen N."/>
            <person name="Bonometti L."/>
            <person name="Westerberg I."/>
            <person name="Brannstrom I.O."/>
            <person name="Guillou S."/>
            <person name="Cros-Aarteil S."/>
            <person name="Calhoun S."/>
            <person name="Haridas S."/>
            <person name="Kuo A."/>
            <person name="Mondo S."/>
            <person name="Pangilinan J."/>
            <person name="Riley R."/>
            <person name="LaButti K."/>
            <person name="Andreopoulos B."/>
            <person name="Lipzen A."/>
            <person name="Chen C."/>
            <person name="Yan M."/>
            <person name="Daum C."/>
            <person name="Ng V."/>
            <person name="Clum A."/>
            <person name="Steindorff A."/>
            <person name="Ohm R.A."/>
            <person name="Martin F."/>
            <person name="Silar P."/>
            <person name="Natvig D.O."/>
            <person name="Lalanne C."/>
            <person name="Gautier V."/>
            <person name="Ament-Velasquez S.L."/>
            <person name="Kruys A."/>
            <person name="Hutchinson M.I."/>
            <person name="Powell A.J."/>
            <person name="Barry K."/>
            <person name="Miller A.N."/>
            <person name="Grigoriev I.V."/>
            <person name="Debuchy R."/>
            <person name="Gladieux P."/>
            <person name="Hiltunen Thoren M."/>
            <person name="Johannesson H."/>
        </authorList>
    </citation>
    <scope>NUCLEOTIDE SEQUENCE</scope>
    <source>
        <strain evidence="2">CBS 532.94</strain>
    </source>
</reference>
<evidence type="ECO:0000256" key="1">
    <source>
        <dbReference type="SAM" id="Coils"/>
    </source>
</evidence>
<dbReference type="InterPro" id="IPR027417">
    <property type="entry name" value="P-loop_NTPase"/>
</dbReference>
<keyword evidence="3" id="KW-1185">Reference proteome</keyword>
<dbReference type="Proteomes" id="UP001303760">
    <property type="component" value="Unassembled WGS sequence"/>
</dbReference>
<dbReference type="AlphaFoldDB" id="A0AAN7CIK9"/>
<keyword evidence="1" id="KW-0175">Coiled coil</keyword>
<dbReference type="EMBL" id="MU860021">
    <property type="protein sequence ID" value="KAK4241493.1"/>
    <property type="molecule type" value="Genomic_DNA"/>
</dbReference>
<name>A0AAN7CIK9_9PEZI</name>
<accession>A0AAN7CIK9</accession>
<sequence length="829" mass="93657">MDSPMAGSWAVKPKAEPAVGADGGHFAWSSCSDNKDIRSRVLVKQRAVDDALRDALKLCEELRAPGKVDPSSPDESLEQGCGKELVEWMDRFVFHYKLHKTHQAFEILIGVAGRTGAGKSTILNMPLEFPELLPSSNSEAATSCACRVSWNCDDAPDRKFRAEVTFRSYDDVKQEIQHIFALLRERFKKIRAVWGLDEEAVEDVSVQDLLQSNPDVLQLLGTTQIIYSVDTERFAEQVKPFLDSSETVQGFKAWPLITEVRLFSRARVAEKFAQKLEITAIVRPARRAIDEKTGVQLMSEYQTLRMQLDGKYHKKSFCVVVSQIDEIDCDVFIKGHPTTKQDQNLLNDTKEIDVLTKESTNHGKYLKDAEKELKRIEDKLTAAENTLAALKVTGAGSQKIKQPIGRDFAQRQKALAREMGRGNVYDGSVDAIPVSATAFSDHLKGRDPMELGFPTERHTGIPRLRQWLVDSTLERREKHLDVLLNSLRRLFLSIQSWSNAFCGTQTLVFSRDSIEDLLSRIHAKFLKVRPTLRANVVKTLDPFKQGPEGRAVCKVACKAATRWALKTPEDKRSAVRMHWVTFDAILKRKGGPYRSTGKQKTDYNFPVAMRQIPSAEQPIMQGIEMIKATAPNIMPHFEESMLIIRGIKSEMRDKVNAALGRLSDCSSEIHPEFLGELREELGPIFETTLKYEGTGHFEDRRRYLYDTVKNLSEDMYQAGHEKMVTKYAENLGKLPRDFDELASFAVSKVAAQITLLLDNLEGVGGKDWAVAGMEATLQQRLQTTIMQWQMDWKLPKLDKPPIKCEDVEIPEGFDEGREQVVIKEEPKVG</sequence>